<gene>
    <name evidence="2" type="ORF">G3M78_05460</name>
</gene>
<dbReference type="EMBL" id="CP048620">
    <property type="protein sequence ID" value="QPJ64862.1"/>
    <property type="molecule type" value="Genomic_DNA"/>
</dbReference>
<feature type="region of interest" description="Disordered" evidence="1">
    <location>
        <begin position="50"/>
        <end position="73"/>
    </location>
</feature>
<proteinExistence type="predicted"/>
<protein>
    <submittedName>
        <fullName evidence="2">Uncharacterized protein</fullName>
    </submittedName>
</protein>
<name>A0A7T0C1K3_9BACT</name>
<dbReference type="Proteomes" id="UP000594464">
    <property type="component" value="Chromosome"/>
</dbReference>
<evidence type="ECO:0000313" key="2">
    <source>
        <dbReference type="EMBL" id="QPJ64862.1"/>
    </source>
</evidence>
<dbReference type="KEGG" id="nva:G3M78_05460"/>
<accession>A0A7T0C1K3</accession>
<dbReference type="AlphaFoldDB" id="A0A7T0C1K3"/>
<reference evidence="3" key="1">
    <citation type="submission" date="2020-02" db="EMBL/GenBank/DDBJ databases">
        <title>Genomic and physiological characterization of two novel Nitrospinaceae genera.</title>
        <authorList>
            <person name="Mueller A.J."/>
            <person name="Jung M.-Y."/>
            <person name="Strachan C.R."/>
            <person name="Herbold C.W."/>
            <person name="Kirkegaard R.H."/>
            <person name="Daims H."/>
        </authorList>
    </citation>
    <scope>NUCLEOTIDE SEQUENCE [LARGE SCALE GENOMIC DNA]</scope>
</reference>
<sequence length="73" mass="8338">MIGRSNFAGYGEKLYMPEEGRPYDKDRRGLVTAQIQILRRPLAPVRRFIGCGRHNADPRKQSDPRPDGLSLKN</sequence>
<organism evidence="2 3">
    <name type="scientific">Candidatus Nitrohelix vancouverensis</name>
    <dbReference type="NCBI Taxonomy" id="2705534"/>
    <lineage>
        <taxon>Bacteria</taxon>
        <taxon>Pseudomonadati</taxon>
        <taxon>Nitrospinota/Tectimicrobiota group</taxon>
        <taxon>Nitrospinota</taxon>
        <taxon>Nitrospinia</taxon>
        <taxon>Nitrospinales</taxon>
        <taxon>Nitrospinaceae</taxon>
        <taxon>Candidatus Nitrohelix</taxon>
    </lineage>
</organism>
<evidence type="ECO:0000256" key="1">
    <source>
        <dbReference type="SAM" id="MobiDB-lite"/>
    </source>
</evidence>
<evidence type="ECO:0000313" key="3">
    <source>
        <dbReference type="Proteomes" id="UP000594464"/>
    </source>
</evidence>
<feature type="compositionally biased region" description="Basic and acidic residues" evidence="1">
    <location>
        <begin position="54"/>
        <end position="66"/>
    </location>
</feature>